<keyword evidence="2" id="KW-0732">Signal</keyword>
<reference evidence="4" key="1">
    <citation type="journal article" date="2019" name="Int. J. Syst. Evol. Microbiol.">
        <title>The Global Catalogue of Microorganisms (GCM) 10K type strain sequencing project: providing services to taxonomists for standard genome sequencing and annotation.</title>
        <authorList>
            <consortium name="The Broad Institute Genomics Platform"/>
            <consortium name="The Broad Institute Genome Sequencing Center for Infectious Disease"/>
            <person name="Wu L."/>
            <person name="Ma J."/>
        </authorList>
    </citation>
    <scope>NUCLEOTIDE SEQUENCE [LARGE SCALE GENOMIC DNA]</scope>
    <source>
        <strain evidence="4">KCTC 52640</strain>
    </source>
</reference>
<proteinExistence type="predicted"/>
<dbReference type="EMBL" id="JBHRSS010000008">
    <property type="protein sequence ID" value="MFC3105472.1"/>
    <property type="molecule type" value="Genomic_DNA"/>
</dbReference>
<evidence type="ECO:0000256" key="1">
    <source>
        <dbReference type="SAM" id="Phobius"/>
    </source>
</evidence>
<feature type="signal peptide" evidence="2">
    <location>
        <begin position="1"/>
        <end position="25"/>
    </location>
</feature>
<keyword evidence="4" id="KW-1185">Reference proteome</keyword>
<dbReference type="RefSeq" id="WP_380691014.1">
    <property type="nucleotide sequence ID" value="NZ_JBHRSS010000008.1"/>
</dbReference>
<gene>
    <name evidence="3" type="ORF">ACFOSU_16490</name>
</gene>
<feature type="chain" id="PRO_5047499440" evidence="2">
    <location>
        <begin position="26"/>
        <end position="81"/>
    </location>
</feature>
<evidence type="ECO:0000313" key="4">
    <source>
        <dbReference type="Proteomes" id="UP001595462"/>
    </source>
</evidence>
<protein>
    <submittedName>
        <fullName evidence="3">Uncharacterized protein</fullName>
    </submittedName>
</protein>
<organism evidence="3 4">
    <name type="scientific">Salinisphaera aquimarina</name>
    <dbReference type="NCBI Taxonomy" id="2094031"/>
    <lineage>
        <taxon>Bacteria</taxon>
        <taxon>Pseudomonadati</taxon>
        <taxon>Pseudomonadota</taxon>
        <taxon>Gammaproteobacteria</taxon>
        <taxon>Salinisphaerales</taxon>
        <taxon>Salinisphaeraceae</taxon>
        <taxon>Salinisphaera</taxon>
    </lineage>
</organism>
<evidence type="ECO:0000313" key="3">
    <source>
        <dbReference type="EMBL" id="MFC3105472.1"/>
    </source>
</evidence>
<keyword evidence="1" id="KW-0812">Transmembrane</keyword>
<name>A0ABV7ERS6_9GAMM</name>
<feature type="transmembrane region" description="Helical" evidence="1">
    <location>
        <begin position="49"/>
        <end position="73"/>
    </location>
</feature>
<accession>A0ABV7ERS6</accession>
<dbReference type="Proteomes" id="UP001595462">
    <property type="component" value="Unassembled WGS sequence"/>
</dbReference>
<keyword evidence="1" id="KW-0472">Membrane</keyword>
<evidence type="ECO:0000256" key="2">
    <source>
        <dbReference type="SAM" id="SignalP"/>
    </source>
</evidence>
<comment type="caution">
    <text evidence="3">The sequence shown here is derived from an EMBL/GenBank/DDBJ whole genome shotgun (WGS) entry which is preliminary data.</text>
</comment>
<keyword evidence="1" id="KW-1133">Transmembrane helix</keyword>
<sequence length="81" mass="8321">MKQLNATFLTLLVMASVVAPAAAQAGPGRMGDSGVTGGSMMQCGMMGGPMMIVGILFGLLVIAILVLAILALIKYLRSNPR</sequence>